<name>A0A2S4V2X9_9BASI</name>
<reference evidence="2" key="3">
    <citation type="journal article" date="2018" name="Mol. Plant Microbe Interact.">
        <title>Genome sequence resources for the wheat stripe rust pathogen (Puccinia striiformis f. sp. tritici) and the barley stripe rust pathogen (Puccinia striiformis f. sp. hordei).</title>
        <authorList>
            <person name="Xia C."/>
            <person name="Wang M."/>
            <person name="Yin C."/>
            <person name="Cornejo O.E."/>
            <person name="Hulbert S.H."/>
            <person name="Chen X."/>
        </authorList>
    </citation>
    <scope>NUCLEOTIDE SEQUENCE [LARGE SCALE GENOMIC DNA]</scope>
    <source>
        <strain evidence="2">93TX-2</strain>
    </source>
</reference>
<dbReference type="PANTHER" id="PTHR33266">
    <property type="entry name" value="CHROMOSOME 15, WHOLE GENOME SHOTGUN SEQUENCE"/>
    <property type="match status" value="1"/>
</dbReference>
<dbReference type="OrthoDB" id="2497424at2759"/>
<dbReference type="PANTHER" id="PTHR33266:SF1">
    <property type="entry name" value="F-BOX DOMAIN-CONTAINING PROTEIN"/>
    <property type="match status" value="1"/>
</dbReference>
<accession>A0A2S4V2X9</accession>
<comment type="caution">
    <text evidence="1">The sequence shown here is derived from an EMBL/GenBank/DDBJ whole genome shotgun (WGS) entry which is preliminary data.</text>
</comment>
<dbReference type="Proteomes" id="UP000238274">
    <property type="component" value="Unassembled WGS sequence"/>
</dbReference>
<dbReference type="AlphaFoldDB" id="A0A2S4V2X9"/>
<dbReference type="VEuPathDB" id="FungiDB:PSHT_11473"/>
<evidence type="ECO:0000313" key="1">
    <source>
        <dbReference type="EMBL" id="POW03830.1"/>
    </source>
</evidence>
<protein>
    <submittedName>
        <fullName evidence="1">Uncharacterized protein</fullName>
    </submittedName>
</protein>
<reference evidence="1 2" key="1">
    <citation type="submission" date="2017-12" db="EMBL/GenBank/DDBJ databases">
        <title>Gene loss provides genomic basis for host adaptation in cereal stripe rust fungi.</title>
        <authorList>
            <person name="Xia C."/>
        </authorList>
    </citation>
    <scope>NUCLEOTIDE SEQUENCE [LARGE SCALE GENOMIC DNA]</scope>
    <source>
        <strain evidence="1 2">93TX-2</strain>
    </source>
</reference>
<organism evidence="1 2">
    <name type="scientific">Puccinia striiformis</name>
    <dbReference type="NCBI Taxonomy" id="27350"/>
    <lineage>
        <taxon>Eukaryota</taxon>
        <taxon>Fungi</taxon>
        <taxon>Dikarya</taxon>
        <taxon>Basidiomycota</taxon>
        <taxon>Pucciniomycotina</taxon>
        <taxon>Pucciniomycetes</taxon>
        <taxon>Pucciniales</taxon>
        <taxon>Pucciniaceae</taxon>
        <taxon>Puccinia</taxon>
    </lineage>
</organism>
<dbReference type="EMBL" id="PKSM01000192">
    <property type="protein sequence ID" value="POW03830.1"/>
    <property type="molecule type" value="Genomic_DNA"/>
</dbReference>
<reference evidence="2" key="2">
    <citation type="journal article" date="2018" name="BMC Genomics">
        <title>Genomic insights into host adaptation between the wheat stripe rust pathogen (Puccinia striiformis f. sp. tritici) and the barley stripe rust pathogen (Puccinia striiformis f. sp. hordei).</title>
        <authorList>
            <person name="Xia C."/>
            <person name="Wang M."/>
            <person name="Yin C."/>
            <person name="Cornejo O.E."/>
            <person name="Hulbert S.H."/>
            <person name="Chen X."/>
        </authorList>
    </citation>
    <scope>NUCLEOTIDE SEQUENCE [LARGE SCALE GENOMIC DNA]</scope>
    <source>
        <strain evidence="2">93TX-2</strain>
    </source>
</reference>
<keyword evidence="2" id="KW-1185">Reference proteome</keyword>
<dbReference type="VEuPathDB" id="FungiDB:PSTT_10366"/>
<sequence length="765" mass="85423">MTFASLTKNLSLETNDMKHTAIRLACLRRYPQLYDPSRLDTSTMRRALEAESKEDGRAILEAGPRPVFNSRVSGAVIQKGYQSPYLHSQVIVDPMLDTLNRYANQWNKSIYMGPYAALIGPSTSGKSRLLMETAQHICVVYICLRPKDLPGFPPRSALADLILSTAVTDETYYTSLLACIFQVVAKFFSIQHPDENMTDRLKKWNDYTEVASSGSLDIANPTQGKFTADVVKEMQNFLTGPPANLQKAAKDMANSTKLINSRSSIRVLLALDEARALLQSPIPDNDTFFRIFRGTIHNIPTGMGIFILLVDTTSHVANSSIKSTFDSGGRYKFERENRLYEPIYQIASFDAMVPPDPPQSWGALVSPERLFKYGSPIFGAYFCDAHAERQSTEAIYSAILELAFFKLRGPIELAESTRPGLTRAQAFAFLGPTIQPRINGATHLNTELIASHAAHCDYISPKCDMVMSNYPSQFTLAAAAVNYLQDENKWIQCINALITIVLHGLDAAGGAGELASRIILLCAMQKAMSESGEGDLLTGHPVRLVNFLEALTGQKEDDLQLGSISTENRDDLLKNGMIFWNHFSLIKYSPKPEELLQFMYRGMAAQCHANQPGIDQIFTIYLKRDSDCLDAKNVSFCGIQVKNRNRDPNLEDENHNLTDIYAKVKIEPNPYLILYMNLNSQQNDTSTLPAFVERTRSQTNVARTQNSRRASLSFNGMNQFGCLASQELRNVLQTLIDVEPDFVALQSDEPGKRYSKLINPHLQNK</sequence>
<evidence type="ECO:0000313" key="2">
    <source>
        <dbReference type="Proteomes" id="UP000238274"/>
    </source>
</evidence>
<proteinExistence type="predicted"/>
<gene>
    <name evidence="1" type="ORF">PSHT_11473</name>
</gene>